<protein>
    <recommendedName>
        <fullName evidence="3">Beta-N-acetylhexosaminidase</fullName>
    </recommendedName>
</protein>
<organism evidence="1 2">
    <name type="scientific">Akkermansia biwaensis</name>
    <dbReference type="NCBI Taxonomy" id="2946555"/>
    <lineage>
        <taxon>Bacteria</taxon>
        <taxon>Pseudomonadati</taxon>
        <taxon>Verrucomicrobiota</taxon>
        <taxon>Verrucomicrobiia</taxon>
        <taxon>Verrucomicrobiales</taxon>
        <taxon>Akkermansiaceae</taxon>
        <taxon>Akkermansia</taxon>
    </lineage>
</organism>
<dbReference type="Gene3D" id="3.20.20.80">
    <property type="entry name" value="Glycosidases"/>
    <property type="match status" value="1"/>
</dbReference>
<reference evidence="1" key="1">
    <citation type="submission" date="2022-06" db="EMBL/GenBank/DDBJ databases">
        <title>Akkermansia biwalacus sp. nov., an anaerobic mucin-degrading bacterium isolated from human intestine.</title>
        <authorList>
            <person name="Kobayashi Y."/>
            <person name="Inoue S."/>
            <person name="Kawahara T."/>
            <person name="Kohda N."/>
        </authorList>
    </citation>
    <scope>NUCLEOTIDE SEQUENCE</scope>
    <source>
        <strain evidence="1">WON2089</strain>
    </source>
</reference>
<dbReference type="InterPro" id="IPR017853">
    <property type="entry name" value="GH"/>
</dbReference>
<name>A0ABN6QI07_9BACT</name>
<gene>
    <name evidence="1" type="ORF">Abiwalacus_08430</name>
</gene>
<evidence type="ECO:0000313" key="1">
    <source>
        <dbReference type="EMBL" id="BDL43269.1"/>
    </source>
</evidence>
<proteinExistence type="predicted"/>
<dbReference type="Proteomes" id="UP001062263">
    <property type="component" value="Chromosome"/>
</dbReference>
<dbReference type="SUPFAM" id="SSF51445">
    <property type="entry name" value="(Trans)glycosidases"/>
    <property type="match status" value="1"/>
</dbReference>
<evidence type="ECO:0000313" key="2">
    <source>
        <dbReference type="Proteomes" id="UP001062263"/>
    </source>
</evidence>
<keyword evidence="2" id="KW-1185">Reference proteome</keyword>
<dbReference type="EMBL" id="AP025943">
    <property type="protein sequence ID" value="BDL43269.1"/>
    <property type="molecule type" value="Genomic_DNA"/>
</dbReference>
<sequence>MTTLAKWQYMVFSRMFAMAELGWTPAERRDFTDFKERLDKHKPFLDALKINYRTDFGEPAQPDAKMIRE</sequence>
<evidence type="ECO:0008006" key="3">
    <source>
        <dbReference type="Google" id="ProtNLM"/>
    </source>
</evidence>
<accession>A0ABN6QI07</accession>